<dbReference type="InterPro" id="IPR000960">
    <property type="entry name" value="Flavin_mOase"/>
</dbReference>
<evidence type="ECO:0000256" key="1">
    <source>
        <dbReference type="ARBA" id="ARBA00009183"/>
    </source>
</evidence>
<evidence type="ECO:0000313" key="8">
    <source>
        <dbReference type="Proteomes" id="UP001320420"/>
    </source>
</evidence>
<dbReference type="InterPro" id="IPR020946">
    <property type="entry name" value="Flavin_mOase-like"/>
</dbReference>
<dbReference type="AlphaFoldDB" id="A0AAN9UXU8"/>
<accession>A0AAN9UXU8</accession>
<protein>
    <recommendedName>
        <fullName evidence="9">Flavin-containing monooxygenase</fullName>
    </recommendedName>
</protein>
<name>A0AAN9UXU8_9PEZI</name>
<evidence type="ECO:0000256" key="5">
    <source>
        <dbReference type="ARBA" id="ARBA00023002"/>
    </source>
</evidence>
<dbReference type="InterPro" id="IPR050346">
    <property type="entry name" value="FMO-like"/>
</dbReference>
<comment type="similarity">
    <text evidence="1">Belongs to the FMO family.</text>
</comment>
<keyword evidence="3" id="KW-0274">FAD</keyword>
<sequence length="432" mass="48446">MCFSDARFAYGPFAPHYVPRQYIENYVTHHKVDEDLVLDTTVEDLAELPPRVPGGPGRWKVVLRKYDRARHIDLWWEEEFDAVVLANGHYAVPFVPEVKGLKAFIEAFPDRVVHSKHYRTPLVYASKRVVVVGNSASGHDVTAELVSTAHLPVYQSRRSPSRWDGDKPPPGIAWKPVIREFQIHASPNPNPGSSSHPSGRIVFDDDTYLDLDTDVDVVLYCTGYKPSFPFWEPSRHSGRALWDYAPGADRLAGGGSYWHTFFTQYPTLAAVGVPRTLTFRSFEYQGVAVARLWAGRAARPLPPAAEQRTWERERAARARREGRRFHDVPWEGGEAREWLRGLFDLAGLGTLDGDGRVPPVLTRELVWALENVRKYPEPGRGEGGGGDGADESGLEATSRSIAAPARPEAVEEDAGEWVMVHRPYKMDLLGFI</sequence>
<dbReference type="GO" id="GO:0050660">
    <property type="term" value="F:flavin adenine dinucleotide binding"/>
    <property type="evidence" value="ECO:0007669"/>
    <property type="project" value="InterPro"/>
</dbReference>
<dbReference type="SUPFAM" id="SSF51905">
    <property type="entry name" value="FAD/NAD(P)-binding domain"/>
    <property type="match status" value="2"/>
</dbReference>
<keyword evidence="4" id="KW-0521">NADP</keyword>
<organism evidence="7 8">
    <name type="scientific">Diatrype stigma</name>
    <dbReference type="NCBI Taxonomy" id="117547"/>
    <lineage>
        <taxon>Eukaryota</taxon>
        <taxon>Fungi</taxon>
        <taxon>Dikarya</taxon>
        <taxon>Ascomycota</taxon>
        <taxon>Pezizomycotina</taxon>
        <taxon>Sordariomycetes</taxon>
        <taxon>Xylariomycetidae</taxon>
        <taxon>Xylariales</taxon>
        <taxon>Diatrypaceae</taxon>
        <taxon>Diatrype</taxon>
    </lineage>
</organism>
<dbReference type="GO" id="GO:0050661">
    <property type="term" value="F:NADP binding"/>
    <property type="evidence" value="ECO:0007669"/>
    <property type="project" value="InterPro"/>
</dbReference>
<reference evidence="7 8" key="1">
    <citation type="submission" date="2024-02" db="EMBL/GenBank/DDBJ databases">
        <title>De novo assembly and annotation of 12 fungi associated with fruit tree decline syndrome in Ontario, Canada.</title>
        <authorList>
            <person name="Sulman M."/>
            <person name="Ellouze W."/>
            <person name="Ilyukhin E."/>
        </authorList>
    </citation>
    <scope>NUCLEOTIDE SEQUENCE [LARGE SCALE GENOMIC DNA]</scope>
    <source>
        <strain evidence="7 8">M11/M66-122</strain>
    </source>
</reference>
<feature type="region of interest" description="Disordered" evidence="6">
    <location>
        <begin position="376"/>
        <end position="408"/>
    </location>
</feature>
<gene>
    <name evidence="7" type="ORF">SLS62_006789</name>
</gene>
<dbReference type="PANTHER" id="PTHR23023">
    <property type="entry name" value="DIMETHYLANILINE MONOOXYGENASE"/>
    <property type="match status" value="1"/>
</dbReference>
<dbReference type="Pfam" id="PF00743">
    <property type="entry name" value="FMO-like"/>
    <property type="match status" value="1"/>
</dbReference>
<evidence type="ECO:0008006" key="9">
    <source>
        <dbReference type="Google" id="ProtNLM"/>
    </source>
</evidence>
<keyword evidence="8" id="KW-1185">Reference proteome</keyword>
<evidence type="ECO:0000256" key="6">
    <source>
        <dbReference type="SAM" id="MobiDB-lite"/>
    </source>
</evidence>
<dbReference type="Gene3D" id="3.50.50.60">
    <property type="entry name" value="FAD/NAD(P)-binding domain"/>
    <property type="match status" value="2"/>
</dbReference>
<keyword evidence="5" id="KW-0560">Oxidoreductase</keyword>
<evidence type="ECO:0000256" key="3">
    <source>
        <dbReference type="ARBA" id="ARBA00022827"/>
    </source>
</evidence>
<proteinExistence type="inferred from homology"/>
<dbReference type="EMBL" id="JAKJXP020000052">
    <property type="protein sequence ID" value="KAK7751244.1"/>
    <property type="molecule type" value="Genomic_DNA"/>
</dbReference>
<evidence type="ECO:0000313" key="7">
    <source>
        <dbReference type="EMBL" id="KAK7751244.1"/>
    </source>
</evidence>
<dbReference type="PRINTS" id="PR00370">
    <property type="entry name" value="FMOXYGENASE"/>
</dbReference>
<dbReference type="InterPro" id="IPR036188">
    <property type="entry name" value="FAD/NAD-bd_sf"/>
</dbReference>
<dbReference type="GO" id="GO:0004499">
    <property type="term" value="F:N,N-dimethylaniline monooxygenase activity"/>
    <property type="evidence" value="ECO:0007669"/>
    <property type="project" value="InterPro"/>
</dbReference>
<dbReference type="Proteomes" id="UP001320420">
    <property type="component" value="Unassembled WGS sequence"/>
</dbReference>
<evidence type="ECO:0000256" key="4">
    <source>
        <dbReference type="ARBA" id="ARBA00022857"/>
    </source>
</evidence>
<comment type="caution">
    <text evidence="7">The sequence shown here is derived from an EMBL/GenBank/DDBJ whole genome shotgun (WGS) entry which is preliminary data.</text>
</comment>
<evidence type="ECO:0000256" key="2">
    <source>
        <dbReference type="ARBA" id="ARBA00022630"/>
    </source>
</evidence>
<keyword evidence="2" id="KW-0285">Flavoprotein</keyword>